<evidence type="ECO:0000313" key="9">
    <source>
        <dbReference type="EMBL" id="KAK9762695.1"/>
    </source>
</evidence>
<dbReference type="PRINTS" id="PR00120">
    <property type="entry name" value="HATPASE"/>
</dbReference>
<dbReference type="InterPro" id="IPR036412">
    <property type="entry name" value="HAD-like_sf"/>
</dbReference>
<evidence type="ECO:0000256" key="4">
    <source>
        <dbReference type="ARBA" id="ARBA00022840"/>
    </source>
</evidence>
<keyword evidence="6 7" id="KW-0472">Membrane</keyword>
<feature type="transmembrane region" description="Helical" evidence="7">
    <location>
        <begin position="267"/>
        <end position="285"/>
    </location>
</feature>
<feature type="transmembrane region" description="Helical" evidence="7">
    <location>
        <begin position="78"/>
        <end position="101"/>
    </location>
</feature>
<keyword evidence="10" id="KW-1185">Reference proteome</keyword>
<feature type="domain" description="Cation-transporting P-type ATPase N-terminal" evidence="8">
    <location>
        <begin position="28"/>
        <end position="103"/>
    </location>
</feature>
<dbReference type="InterPro" id="IPR006068">
    <property type="entry name" value="ATPase_P-typ_cation-transptr_C"/>
</dbReference>
<dbReference type="PANTHER" id="PTHR43294:SF20">
    <property type="entry name" value="P-TYPE ATPASE"/>
    <property type="match status" value="1"/>
</dbReference>
<feature type="transmembrane region" description="Helical" evidence="7">
    <location>
        <begin position="957"/>
        <end position="974"/>
    </location>
</feature>
<evidence type="ECO:0000313" key="10">
    <source>
        <dbReference type="Proteomes" id="UP001479436"/>
    </source>
</evidence>
<gene>
    <name evidence="9" type="ORF">K7432_011314</name>
</gene>
<dbReference type="Pfam" id="PF00702">
    <property type="entry name" value="Hydrolase"/>
    <property type="match status" value="1"/>
</dbReference>
<dbReference type="PRINTS" id="PR00119">
    <property type="entry name" value="CATATPASE"/>
</dbReference>
<protein>
    <recommendedName>
        <fullName evidence="8">Cation-transporting P-type ATPase N-terminal domain-containing protein</fullName>
    </recommendedName>
</protein>
<keyword evidence="4" id="KW-0067">ATP-binding</keyword>
<dbReference type="Gene3D" id="2.70.150.10">
    <property type="entry name" value="Calcium-transporting ATPase, cytoplasmic transduction domain A"/>
    <property type="match status" value="1"/>
</dbReference>
<feature type="transmembrane region" description="Helical" evidence="7">
    <location>
        <begin position="858"/>
        <end position="879"/>
    </location>
</feature>
<dbReference type="Pfam" id="PF00690">
    <property type="entry name" value="Cation_ATPase_N"/>
    <property type="match status" value="1"/>
</dbReference>
<dbReference type="Gene3D" id="1.20.1110.10">
    <property type="entry name" value="Calcium-transporting ATPase, transmembrane domain"/>
    <property type="match status" value="1"/>
</dbReference>
<organism evidence="9 10">
    <name type="scientific">Basidiobolus ranarum</name>
    <dbReference type="NCBI Taxonomy" id="34480"/>
    <lineage>
        <taxon>Eukaryota</taxon>
        <taxon>Fungi</taxon>
        <taxon>Fungi incertae sedis</taxon>
        <taxon>Zoopagomycota</taxon>
        <taxon>Entomophthoromycotina</taxon>
        <taxon>Basidiobolomycetes</taxon>
        <taxon>Basidiobolales</taxon>
        <taxon>Basidiobolaceae</taxon>
        <taxon>Basidiobolus</taxon>
    </lineage>
</organism>
<dbReference type="NCBIfam" id="TIGR01494">
    <property type="entry name" value="ATPase_P-type"/>
    <property type="match status" value="2"/>
</dbReference>
<keyword evidence="2 7" id="KW-0812">Transmembrane</keyword>
<dbReference type="PANTHER" id="PTHR43294">
    <property type="entry name" value="SODIUM/POTASSIUM-TRANSPORTING ATPASE SUBUNIT ALPHA"/>
    <property type="match status" value="1"/>
</dbReference>
<reference evidence="9 10" key="1">
    <citation type="submission" date="2023-04" db="EMBL/GenBank/DDBJ databases">
        <title>Genome of Basidiobolus ranarum AG-B5.</title>
        <authorList>
            <person name="Stajich J.E."/>
            <person name="Carter-House D."/>
            <person name="Gryganskyi A."/>
        </authorList>
    </citation>
    <scope>NUCLEOTIDE SEQUENCE [LARGE SCALE GENOMIC DNA]</scope>
    <source>
        <strain evidence="9 10">AG-B5</strain>
    </source>
</reference>
<dbReference type="InterPro" id="IPR001757">
    <property type="entry name" value="P_typ_ATPase"/>
</dbReference>
<dbReference type="InterPro" id="IPR059000">
    <property type="entry name" value="ATPase_P-type_domA"/>
</dbReference>
<feature type="transmembrane region" description="Helical" evidence="7">
    <location>
        <begin position="885"/>
        <end position="904"/>
    </location>
</feature>
<feature type="transmembrane region" description="Helical" evidence="7">
    <location>
        <begin position="107"/>
        <end position="124"/>
    </location>
</feature>
<keyword evidence="5 7" id="KW-1133">Transmembrane helix</keyword>
<proteinExistence type="predicted"/>
<name>A0ABR2WMF8_9FUNG</name>
<dbReference type="SUPFAM" id="SSF56784">
    <property type="entry name" value="HAD-like"/>
    <property type="match status" value="1"/>
</dbReference>
<dbReference type="Proteomes" id="UP001479436">
    <property type="component" value="Unassembled WGS sequence"/>
</dbReference>
<evidence type="ECO:0000256" key="3">
    <source>
        <dbReference type="ARBA" id="ARBA00022741"/>
    </source>
</evidence>
<keyword evidence="3" id="KW-0547">Nucleotide-binding</keyword>
<comment type="subcellular location">
    <subcellularLocation>
        <location evidence="1">Membrane</location>
        <topology evidence="1">Multi-pass membrane protein</topology>
    </subcellularLocation>
</comment>
<dbReference type="Gene3D" id="3.40.1110.10">
    <property type="entry name" value="Calcium-transporting ATPase, cytoplasmic domain N"/>
    <property type="match status" value="1"/>
</dbReference>
<dbReference type="InterPro" id="IPR023214">
    <property type="entry name" value="HAD_sf"/>
</dbReference>
<dbReference type="Pfam" id="PF00122">
    <property type="entry name" value="E1-E2_ATPase"/>
    <property type="match status" value="1"/>
</dbReference>
<dbReference type="InterPro" id="IPR004014">
    <property type="entry name" value="ATPase_P-typ_cation-transptr_N"/>
</dbReference>
<dbReference type="InterPro" id="IPR023299">
    <property type="entry name" value="ATPase_P-typ_cyto_dom_N"/>
</dbReference>
<evidence type="ECO:0000259" key="8">
    <source>
        <dbReference type="SMART" id="SM00831"/>
    </source>
</evidence>
<comment type="caution">
    <text evidence="9">The sequence shown here is derived from an EMBL/GenBank/DDBJ whole genome shotgun (WGS) entry which is preliminary data.</text>
</comment>
<dbReference type="InterPro" id="IPR008250">
    <property type="entry name" value="ATPase_P-typ_transduc_dom_A_sf"/>
</dbReference>
<evidence type="ECO:0000256" key="6">
    <source>
        <dbReference type="ARBA" id="ARBA00023136"/>
    </source>
</evidence>
<evidence type="ECO:0000256" key="5">
    <source>
        <dbReference type="ARBA" id="ARBA00022989"/>
    </source>
</evidence>
<dbReference type="Gene3D" id="3.40.50.1000">
    <property type="entry name" value="HAD superfamily/HAD-like"/>
    <property type="match status" value="1"/>
</dbReference>
<dbReference type="Pfam" id="PF00689">
    <property type="entry name" value="Cation_ATPase_C"/>
    <property type="match status" value="1"/>
</dbReference>
<feature type="transmembrane region" description="Helical" evidence="7">
    <location>
        <begin position="924"/>
        <end position="945"/>
    </location>
</feature>
<dbReference type="InterPro" id="IPR023298">
    <property type="entry name" value="ATPase_P-typ_TM_dom_sf"/>
</dbReference>
<dbReference type="InterPro" id="IPR050510">
    <property type="entry name" value="Cation_transp_ATPase_P-type"/>
</dbReference>
<feature type="transmembrane region" description="Helical" evidence="7">
    <location>
        <begin position="777"/>
        <end position="799"/>
    </location>
</feature>
<feature type="transmembrane region" description="Helical" evidence="7">
    <location>
        <begin position="297"/>
        <end position="322"/>
    </location>
</feature>
<feature type="transmembrane region" description="Helical" evidence="7">
    <location>
        <begin position="805"/>
        <end position="825"/>
    </location>
</feature>
<dbReference type="SUPFAM" id="SSF81665">
    <property type="entry name" value="Calcium ATPase, transmembrane domain M"/>
    <property type="match status" value="1"/>
</dbReference>
<dbReference type="SMART" id="SM00831">
    <property type="entry name" value="Cation_ATPase_N"/>
    <property type="match status" value="1"/>
</dbReference>
<evidence type="ECO:0000256" key="2">
    <source>
        <dbReference type="ARBA" id="ARBA00022692"/>
    </source>
</evidence>
<sequence length="999" mass="110157">MYSENNESEAHHDTLREVLHKLSADSWEPWKLSITEVADRLAVDPSVGLNEQEVPTRLDLFGENLQINLKRRLEWYQFVLLVCRDPIIILLIAVVGLYLFWGERVEAITAVVVIIFALGLELLIDWKANITINSLSKEVPENIMVVRGGHEHIVVSRNLVPGDIVIITQGQRVPVDGVLINCRELGVDESLFTGENGQVPKSSLYEASETEDSTIPSGYVCSGSVVTKGKGVLLATATGKHTRLATIQNSTISENEKTPLQILARSLTRYLSILGLLVSIILPAISIMKGKSWCEALLAGIGLAIATIPGALLSLIDIILVVSSQELSRKNLLIRNLKAAESLGSVSAIVTDKSGTLTSNILRVSSAIVLTRPDQHSDQSFQICCRRIAPSSNKDMTQYLLPLTILWALSMDQFACDKLFQLVREGDTTSSVDHSPLPLATGIDKDTFDSAIFELFNSSETSMEVQRYLIRSALLVFSRFPVPIYEVPFDILNRVSFRTRGSTSNKNSGNKITIVRGAPETILNLCDRIWVSGYEKECSENEVHHHPTIDTEMLNDVEVLTGYITSKLIESFNDVARKGRRVLAYAYSTTSHAEGEEPPNDFIFAGAYVFSDPVREEIPDAIKECQNAGIRVVMATSDHPETALAVASYTGISAINSSNEPGRILLGQQLDSVASNALVAELVKKTDVFARLSPDNKLRIVRSLQAEGHVVAFIGDGINDISALNTADVGIIIGGVATTADIALDHASLVILGHRFEAVVYCLREGRRMLENINKAITFYLASKLALTSLFTLVFVIRGTFPLKTIHIILLELFVNLGASITYVIERAESNIMLTPPPSMNRPKGCHGAFKSSTGLQIIYSATLLFLSTGSSYLYGAIYDTEKRLSTTMLFISFLVNHLVLGFVLRSNTTPIRKQGLFTNRNFLLWLGLVLGFILLYVFVSTIRLALDLSTLNKDEWIVIMTGAGLQLIISEVWKELRWQYFKCERALVSSEQLPLLSN</sequence>
<dbReference type="EMBL" id="JASJQH010000862">
    <property type="protein sequence ID" value="KAK9762695.1"/>
    <property type="molecule type" value="Genomic_DNA"/>
</dbReference>
<evidence type="ECO:0000256" key="1">
    <source>
        <dbReference type="ARBA" id="ARBA00004141"/>
    </source>
</evidence>
<evidence type="ECO:0000256" key="7">
    <source>
        <dbReference type="SAM" id="Phobius"/>
    </source>
</evidence>
<accession>A0ABR2WMF8</accession>
<dbReference type="SUPFAM" id="SSF81653">
    <property type="entry name" value="Calcium ATPase, transduction domain A"/>
    <property type="match status" value="1"/>
</dbReference>